<dbReference type="PANTHER" id="PTHR46573">
    <property type="entry name" value="WD REPEAT, SAM AND U-BOX DOMAIN-CONTAINING PROTEIN 1"/>
    <property type="match status" value="1"/>
</dbReference>
<feature type="domain" description="U-box" evidence="2">
    <location>
        <begin position="181"/>
        <end position="255"/>
    </location>
</feature>
<dbReference type="InterPro" id="IPR013083">
    <property type="entry name" value="Znf_RING/FYVE/PHD"/>
</dbReference>
<organism evidence="3">
    <name type="scientific">viral metagenome</name>
    <dbReference type="NCBI Taxonomy" id="1070528"/>
    <lineage>
        <taxon>unclassified sequences</taxon>
        <taxon>metagenomes</taxon>
        <taxon>organismal metagenomes</taxon>
    </lineage>
</organism>
<dbReference type="SUPFAM" id="SSF57850">
    <property type="entry name" value="RING/U-box"/>
    <property type="match status" value="1"/>
</dbReference>
<dbReference type="PROSITE" id="PS51698">
    <property type="entry name" value="U_BOX"/>
    <property type="match status" value="1"/>
</dbReference>
<evidence type="ECO:0000313" key="3">
    <source>
        <dbReference type="EMBL" id="QHT24123.1"/>
    </source>
</evidence>
<dbReference type="EMBL" id="MN739740">
    <property type="protein sequence ID" value="QHT24123.1"/>
    <property type="molecule type" value="Genomic_DNA"/>
</dbReference>
<dbReference type="Gene3D" id="3.30.40.10">
    <property type="entry name" value="Zinc/RING finger domain, C3HC4 (zinc finger)"/>
    <property type="match status" value="1"/>
</dbReference>
<dbReference type="AlphaFoldDB" id="A0A6C0E6Q6"/>
<feature type="region of interest" description="Disordered" evidence="1">
    <location>
        <begin position="258"/>
        <end position="282"/>
    </location>
</feature>
<proteinExistence type="predicted"/>
<evidence type="ECO:0000259" key="2">
    <source>
        <dbReference type="PROSITE" id="PS51698"/>
    </source>
</evidence>
<evidence type="ECO:0000256" key="1">
    <source>
        <dbReference type="SAM" id="MobiDB-lite"/>
    </source>
</evidence>
<dbReference type="CDD" id="cd16655">
    <property type="entry name" value="RING-Ubox_WDSUB1-like"/>
    <property type="match status" value="1"/>
</dbReference>
<dbReference type="SMART" id="SM00504">
    <property type="entry name" value="Ubox"/>
    <property type="match status" value="1"/>
</dbReference>
<accession>A0A6C0E6Q6</accession>
<dbReference type="Pfam" id="PF04564">
    <property type="entry name" value="U-box"/>
    <property type="match status" value="1"/>
</dbReference>
<dbReference type="InterPro" id="IPR003613">
    <property type="entry name" value="Ubox_domain"/>
</dbReference>
<dbReference type="GO" id="GO:0016567">
    <property type="term" value="P:protein ubiquitination"/>
    <property type="evidence" value="ECO:0007669"/>
    <property type="project" value="InterPro"/>
</dbReference>
<reference evidence="3" key="1">
    <citation type="journal article" date="2020" name="Nature">
        <title>Giant virus diversity and host interactions through global metagenomics.</title>
        <authorList>
            <person name="Schulz F."/>
            <person name="Roux S."/>
            <person name="Paez-Espino D."/>
            <person name="Jungbluth S."/>
            <person name="Walsh D.A."/>
            <person name="Denef V.J."/>
            <person name="McMahon K.D."/>
            <person name="Konstantinidis K.T."/>
            <person name="Eloe-Fadrosh E.A."/>
            <person name="Kyrpides N.C."/>
            <person name="Woyke T."/>
        </authorList>
    </citation>
    <scope>NUCLEOTIDE SEQUENCE</scope>
    <source>
        <strain evidence="3">GVMAG-M-3300023179-132</strain>
    </source>
</reference>
<dbReference type="InterPro" id="IPR052085">
    <property type="entry name" value="WD-SAM-U-box"/>
</dbReference>
<feature type="compositionally biased region" description="Basic residues" evidence="1">
    <location>
        <begin position="261"/>
        <end position="282"/>
    </location>
</feature>
<protein>
    <recommendedName>
        <fullName evidence="2">U-box domain-containing protein</fullName>
    </recommendedName>
</protein>
<sequence>MSSDARILDKLLDDLTGFDFSEINRYGDDVVSQGIIGVRIGQQISSISFQINSVIQNITKSNFIGFTRDDLVRYKQKLSLIKHILDYPELYPDFEKYIDVGLENERRADDRNFWYSEEKLRIFIEQLEKHLGSVARSQRPLSSPLLDEVLEEIERGNRLDIVVDRQPLSLSGNDLTEFLGDQKERFTCPISYEVMKDPVICSDGHSYERSAIQEWFDRGNNTSPKTNVRLSNRNLIPNIALRQAIEAYNKLLEAKKAGAGYKRRKTKTGRKRSKYTRRSKKT</sequence>
<dbReference type="PANTHER" id="PTHR46573:SF1">
    <property type="entry name" value="WD REPEAT, SAM AND U-BOX DOMAIN-CONTAINING PROTEIN 1"/>
    <property type="match status" value="1"/>
</dbReference>
<dbReference type="GO" id="GO:0004842">
    <property type="term" value="F:ubiquitin-protein transferase activity"/>
    <property type="evidence" value="ECO:0007669"/>
    <property type="project" value="InterPro"/>
</dbReference>
<name>A0A6C0E6Q6_9ZZZZ</name>